<keyword evidence="2" id="KW-0808">Transferase</keyword>
<accession>A0A0C1VE00</accession>
<evidence type="ECO:0000313" key="2">
    <source>
        <dbReference type="EMBL" id="NEV65775.1"/>
    </source>
</evidence>
<sequence length="294" mass="30546">MAKIGVFVGLITLDCIYQTRSALQPNEKQVAEAVLLAAGGPATNAAIAFSALGGQAKLVGGLGQHPLATVIRDDLAQHGVELVDLMPTVTAPPPFSSILVNVATGDRAVISRNAVDRPQPQTGPAEAILADADCLLIDGHQMKISEQFAQGAQQQQIPVVVDGGSWKAGFEQVLPFATAVIASANFAPPGYGTEAAAIAYLRSLHIPHVAVTRGERPILYATEATSGKLAVPTIQPVDTLGAGDIFHGAFCAQYAECADFLPALSEAAAVAAIACQSFGTRQWITHLDERSPPP</sequence>
<proteinExistence type="predicted"/>
<dbReference type="PANTHER" id="PTHR42774:SF3">
    <property type="entry name" value="KETOHEXOKINASE"/>
    <property type="match status" value="1"/>
</dbReference>
<keyword evidence="2" id="KW-0418">Kinase</keyword>
<gene>
    <name evidence="2" type="ORF">QQ91_001430</name>
</gene>
<reference evidence="2" key="1">
    <citation type="submission" date="2014-11" db="EMBL/GenBank/DDBJ databases">
        <authorList>
            <person name="Malar M.C."/>
            <person name="Sen D."/>
            <person name="Tripathy S."/>
        </authorList>
    </citation>
    <scope>NUCLEOTIDE SEQUENCE</scope>
    <source>
        <strain evidence="2">BDU141951</strain>
    </source>
</reference>
<name>A0A0C1VE00_9CYAN</name>
<feature type="domain" description="Carbohydrate kinase PfkB" evidence="1">
    <location>
        <begin position="6"/>
        <end position="282"/>
    </location>
</feature>
<dbReference type="GO" id="GO:0016301">
    <property type="term" value="F:kinase activity"/>
    <property type="evidence" value="ECO:0007669"/>
    <property type="project" value="UniProtKB-KW"/>
</dbReference>
<dbReference type="Pfam" id="PF00294">
    <property type="entry name" value="PfkB"/>
    <property type="match status" value="1"/>
</dbReference>
<comment type="caution">
    <text evidence="2">The sequence shown here is derived from an EMBL/GenBank/DDBJ whole genome shotgun (WGS) entry which is preliminary data.</text>
</comment>
<dbReference type="InterPro" id="IPR029056">
    <property type="entry name" value="Ribokinase-like"/>
</dbReference>
<dbReference type="EMBL" id="JTHE02000002">
    <property type="protein sequence ID" value="NEV65775.1"/>
    <property type="molecule type" value="Genomic_DNA"/>
</dbReference>
<dbReference type="Gene3D" id="3.40.1190.20">
    <property type="match status" value="1"/>
</dbReference>
<reference evidence="2" key="2">
    <citation type="journal article" date="2015" name="Genome Announc.">
        <title>Draft Genome Sequence of Filamentous Marine Cyanobacterium Lyngbya confervoides Strain BDU141951.</title>
        <authorList>
            <person name="Chandrababunaidu M.M."/>
            <person name="Sen D."/>
            <person name="Tripathy S."/>
        </authorList>
    </citation>
    <scope>NUCLEOTIDE SEQUENCE</scope>
    <source>
        <strain evidence="2">BDU141951</strain>
    </source>
</reference>
<organism evidence="2">
    <name type="scientific">Lyngbya confervoides BDU141951</name>
    <dbReference type="NCBI Taxonomy" id="1574623"/>
    <lineage>
        <taxon>Bacteria</taxon>
        <taxon>Bacillati</taxon>
        <taxon>Cyanobacteriota</taxon>
        <taxon>Cyanophyceae</taxon>
        <taxon>Oscillatoriophycideae</taxon>
        <taxon>Oscillatoriales</taxon>
        <taxon>Microcoleaceae</taxon>
        <taxon>Lyngbya</taxon>
    </lineage>
</organism>
<dbReference type="InterPro" id="IPR011611">
    <property type="entry name" value="PfkB_dom"/>
</dbReference>
<protein>
    <submittedName>
        <fullName evidence="2">Sugar kinase</fullName>
    </submittedName>
</protein>
<dbReference type="AlphaFoldDB" id="A0A0C1VE00"/>
<dbReference type="PANTHER" id="PTHR42774">
    <property type="entry name" value="PHOSPHOTRANSFERASE SYSTEM TRANSPORT PROTEIN"/>
    <property type="match status" value="1"/>
</dbReference>
<evidence type="ECO:0000259" key="1">
    <source>
        <dbReference type="Pfam" id="PF00294"/>
    </source>
</evidence>
<dbReference type="SUPFAM" id="SSF53613">
    <property type="entry name" value="Ribokinase-like"/>
    <property type="match status" value="1"/>
</dbReference>
<reference evidence="2" key="3">
    <citation type="submission" date="2020-02" db="EMBL/GenBank/DDBJ databases">
        <authorList>
            <person name="Sarangi A.N."/>
            <person name="Ghosh S."/>
            <person name="Mukherjee M."/>
            <person name="Tripathy S."/>
        </authorList>
    </citation>
    <scope>NUCLEOTIDE SEQUENCE</scope>
    <source>
        <strain evidence="2">BDU141951</strain>
    </source>
</reference>
<dbReference type="InterPro" id="IPR052562">
    <property type="entry name" value="Ketohexokinase-related"/>
</dbReference>